<dbReference type="PROSITE" id="PS50013">
    <property type="entry name" value="CHROMO_2"/>
    <property type="match status" value="1"/>
</dbReference>
<evidence type="ECO:0000256" key="1">
    <source>
        <dbReference type="ARBA" id="ARBA00011353"/>
    </source>
</evidence>
<sequence>MAAITMDKIQFYQPSNPRSATELHSPELLTLFTFPKSPARRPNPTSDTFTSLLCPSQQLRYPLPLCLLLSVTSPISSRPAAQRSQPPETPENDFDRLLEDISSGDGGQSLGGNRRNADERPTIPSRSNMSGFSSDRLGMPVEVDMTVESATEAGLHTCWSGGSRDGPIVVDASTEIGRGGEPTSGSVGGQTSPSQLPACQVPTDQGDELDRLVDDGEASSTPREVPETPPLLTVDAGGISADAPHDDVSPHPGGRPQVSVGHAGATQEWLVKRILDSRIRMREGKPLLEYCVAWRPTWQPQSDLILGCEELVKKFHAEWKDERPSPTTLAGHMRFKQKRRSRRDGGRKIVKSIG</sequence>
<feature type="region of interest" description="Disordered" evidence="2">
    <location>
        <begin position="77"/>
        <end position="137"/>
    </location>
</feature>
<reference evidence="4 5" key="1">
    <citation type="submission" date="2015-07" db="EMBL/GenBank/DDBJ databases">
        <title>Emmonsia species relationships and genome sequence.</title>
        <authorList>
            <consortium name="The Broad Institute Genomics Platform"/>
            <person name="Cuomo C.A."/>
            <person name="Munoz J.F."/>
            <person name="Imamovic A."/>
            <person name="Priest M.E."/>
            <person name="Young S."/>
            <person name="Clay O.K."/>
            <person name="McEwen J.G."/>
        </authorList>
    </citation>
    <scope>NUCLEOTIDE SEQUENCE [LARGE SCALE GENOMIC DNA]</scope>
    <source>
        <strain evidence="4 5">UAMH 9510</strain>
    </source>
</reference>
<dbReference type="InterPro" id="IPR016197">
    <property type="entry name" value="Chromo-like_dom_sf"/>
</dbReference>
<evidence type="ECO:0000313" key="5">
    <source>
        <dbReference type="Proteomes" id="UP000182235"/>
    </source>
</evidence>
<evidence type="ECO:0000256" key="2">
    <source>
        <dbReference type="SAM" id="MobiDB-lite"/>
    </source>
</evidence>
<dbReference type="Gene3D" id="2.40.50.40">
    <property type="match status" value="1"/>
</dbReference>
<comment type="caution">
    <text evidence="4">The sequence shown here is derived from an EMBL/GenBank/DDBJ whole genome shotgun (WGS) entry which is preliminary data.</text>
</comment>
<name>A0A1J9P5P9_9EURO</name>
<dbReference type="OrthoDB" id="4187800at2759"/>
<comment type="subunit">
    <text evidence="1">Component of the NuA4 histone acetyltransferase complex.</text>
</comment>
<feature type="domain" description="Chromo" evidence="3">
    <location>
        <begin position="269"/>
        <end position="327"/>
    </location>
</feature>
<feature type="region of interest" description="Disordered" evidence="2">
    <location>
        <begin position="323"/>
        <end position="354"/>
    </location>
</feature>
<organism evidence="4 5">
    <name type="scientific">Emergomyces pasteurianus Ep9510</name>
    <dbReference type="NCBI Taxonomy" id="1447872"/>
    <lineage>
        <taxon>Eukaryota</taxon>
        <taxon>Fungi</taxon>
        <taxon>Dikarya</taxon>
        <taxon>Ascomycota</taxon>
        <taxon>Pezizomycotina</taxon>
        <taxon>Eurotiomycetes</taxon>
        <taxon>Eurotiomycetidae</taxon>
        <taxon>Onygenales</taxon>
        <taxon>Ajellomycetaceae</taxon>
        <taxon>Emergomyces</taxon>
    </lineage>
</organism>
<evidence type="ECO:0000259" key="3">
    <source>
        <dbReference type="PROSITE" id="PS50013"/>
    </source>
</evidence>
<proteinExistence type="predicted"/>
<keyword evidence="5" id="KW-1185">Reference proteome</keyword>
<accession>A0A1J9P5P9</accession>
<dbReference type="Proteomes" id="UP000182235">
    <property type="component" value="Unassembled WGS sequence"/>
</dbReference>
<dbReference type="GO" id="GO:0006338">
    <property type="term" value="P:chromatin remodeling"/>
    <property type="evidence" value="ECO:0007669"/>
    <property type="project" value="UniProtKB-ARBA"/>
</dbReference>
<feature type="compositionally biased region" description="Polar residues" evidence="2">
    <location>
        <begin position="124"/>
        <end position="133"/>
    </location>
</feature>
<dbReference type="CDD" id="cd00024">
    <property type="entry name" value="CD_CSD"/>
    <property type="match status" value="1"/>
</dbReference>
<protein>
    <recommendedName>
        <fullName evidence="3">Chromo domain-containing protein</fullName>
    </recommendedName>
</protein>
<dbReference type="InterPro" id="IPR000953">
    <property type="entry name" value="Chromo/chromo_shadow_dom"/>
</dbReference>
<dbReference type="STRING" id="1447872.A0A1J9P5P9"/>
<feature type="compositionally biased region" description="Gly residues" evidence="2">
    <location>
        <begin position="177"/>
        <end position="188"/>
    </location>
</feature>
<evidence type="ECO:0000313" key="4">
    <source>
        <dbReference type="EMBL" id="OJD11462.1"/>
    </source>
</evidence>
<feature type="region of interest" description="Disordered" evidence="2">
    <location>
        <begin position="173"/>
        <end position="262"/>
    </location>
</feature>
<dbReference type="EMBL" id="LGRN01000543">
    <property type="protein sequence ID" value="OJD11462.1"/>
    <property type="molecule type" value="Genomic_DNA"/>
</dbReference>
<dbReference type="VEuPathDB" id="FungiDB:AJ78_07768"/>
<dbReference type="AlphaFoldDB" id="A0A1J9P5P9"/>
<gene>
    <name evidence="4" type="ORF">AJ78_07768</name>
</gene>
<feature type="compositionally biased region" description="Basic residues" evidence="2">
    <location>
        <begin position="333"/>
        <end position="342"/>
    </location>
</feature>
<dbReference type="SUPFAM" id="SSF54160">
    <property type="entry name" value="Chromo domain-like"/>
    <property type="match status" value="1"/>
</dbReference>